<organism evidence="11 12">
    <name type="scientific">Chromatium okenii</name>
    <dbReference type="NCBI Taxonomy" id="61644"/>
    <lineage>
        <taxon>Bacteria</taxon>
        <taxon>Pseudomonadati</taxon>
        <taxon>Pseudomonadota</taxon>
        <taxon>Gammaproteobacteria</taxon>
        <taxon>Chromatiales</taxon>
        <taxon>Chromatiaceae</taxon>
        <taxon>Chromatium</taxon>
    </lineage>
</organism>
<dbReference type="SUPFAM" id="SSF56752">
    <property type="entry name" value="D-aminoacid aminotransferase-like PLP-dependent enzymes"/>
    <property type="match status" value="1"/>
</dbReference>
<evidence type="ECO:0000256" key="10">
    <source>
        <dbReference type="NCBIfam" id="TIGR03461"/>
    </source>
</evidence>
<dbReference type="InterPro" id="IPR036038">
    <property type="entry name" value="Aminotransferase-like"/>
</dbReference>
<evidence type="ECO:0000313" key="12">
    <source>
        <dbReference type="Proteomes" id="UP000239936"/>
    </source>
</evidence>
<dbReference type="Pfam" id="PF01063">
    <property type="entry name" value="Aminotran_4"/>
    <property type="match status" value="1"/>
</dbReference>
<evidence type="ECO:0000256" key="1">
    <source>
        <dbReference type="ARBA" id="ARBA00001933"/>
    </source>
</evidence>
<dbReference type="Gene3D" id="3.30.470.10">
    <property type="match status" value="1"/>
</dbReference>
<dbReference type="Gene3D" id="3.20.10.10">
    <property type="entry name" value="D-amino Acid Aminotransferase, subunit A, domain 2"/>
    <property type="match status" value="1"/>
</dbReference>
<reference evidence="11 12" key="1">
    <citation type="submission" date="2018-01" db="EMBL/GenBank/DDBJ databases">
        <title>The complete genome sequence of Chromatium okenii LaCa, a purple sulfur bacterium with a turbulent life.</title>
        <authorList>
            <person name="Luedin S.M."/>
            <person name="Liechti N."/>
            <person name="Storelli N."/>
            <person name="Danza F."/>
            <person name="Wittwer M."/>
            <person name="Pothier J.F."/>
            <person name="Tonolla M.A."/>
        </authorList>
    </citation>
    <scope>NUCLEOTIDE SEQUENCE [LARGE SCALE GENOMIC DNA]</scope>
    <source>
        <strain evidence="11 12">LaCa</strain>
    </source>
</reference>
<evidence type="ECO:0000256" key="3">
    <source>
        <dbReference type="ARBA" id="ARBA00011738"/>
    </source>
</evidence>
<keyword evidence="5" id="KW-0289">Folate biosynthesis</keyword>
<proteinExistence type="inferred from homology"/>
<evidence type="ECO:0000256" key="6">
    <source>
        <dbReference type="ARBA" id="ARBA00023239"/>
    </source>
</evidence>
<dbReference type="InterPro" id="IPR017824">
    <property type="entry name" value="Aminodeoxychorismate_lyase_IV"/>
</dbReference>
<dbReference type="AlphaFoldDB" id="A0A2S7XMY4"/>
<evidence type="ECO:0000256" key="9">
    <source>
        <dbReference type="ARBA" id="ARBA00049529"/>
    </source>
</evidence>
<comment type="catalytic activity">
    <reaction evidence="9">
        <text>4-amino-4-deoxychorismate = 4-aminobenzoate + pyruvate + H(+)</text>
        <dbReference type="Rhea" id="RHEA:16201"/>
        <dbReference type="ChEBI" id="CHEBI:15361"/>
        <dbReference type="ChEBI" id="CHEBI:15378"/>
        <dbReference type="ChEBI" id="CHEBI:17836"/>
        <dbReference type="ChEBI" id="CHEBI:58406"/>
        <dbReference type="EC" id="4.1.3.38"/>
    </reaction>
</comment>
<dbReference type="RefSeq" id="WP_105074163.1">
    <property type="nucleotide sequence ID" value="NZ_PPGH01000037.1"/>
</dbReference>
<sequence>MVSIQNTPAAGSDPLRVFIDGRECNCIAVTERGLHYGDGLFETVLLRHGRLCQWQRHCNRLIHGAQRLGIPMPDIAQLVAEMTEIAHGSENGILKLILTRGSGGRGYRPPPAPTPHRLLFLYPLPPAPAQSWQTGVIVRYCHTPASVNPALAGIKHLNRLDAVLARREWSDPTISEGLMCDALGNVIGGTMTNLFVWDGERLRTPPVNRSGITGTRRALTIELAAKFGIDCIESALTPTDLECATGLFLTNAINGVWPVRDLAGQHYALEALPWSLLNAIVLASHTPD</sequence>
<dbReference type="Proteomes" id="UP000239936">
    <property type="component" value="Unassembled WGS sequence"/>
</dbReference>
<evidence type="ECO:0000256" key="4">
    <source>
        <dbReference type="ARBA" id="ARBA00022898"/>
    </source>
</evidence>
<accession>A0A2S7XMY4</accession>
<dbReference type="GO" id="GO:0030170">
    <property type="term" value="F:pyridoxal phosphate binding"/>
    <property type="evidence" value="ECO:0007669"/>
    <property type="project" value="InterPro"/>
</dbReference>
<comment type="caution">
    <text evidence="11">The sequence shown here is derived from an EMBL/GenBank/DDBJ whole genome shotgun (WGS) entry which is preliminary data.</text>
</comment>
<dbReference type="EC" id="4.1.3.38" evidence="8 10"/>
<dbReference type="GO" id="GO:0005829">
    <property type="term" value="C:cytosol"/>
    <property type="evidence" value="ECO:0007669"/>
    <property type="project" value="TreeGrafter"/>
</dbReference>
<keyword evidence="12" id="KW-1185">Reference proteome</keyword>
<comment type="subunit">
    <text evidence="3">Homodimer.</text>
</comment>
<dbReference type="OrthoDB" id="9805628at2"/>
<dbReference type="InterPro" id="IPR043132">
    <property type="entry name" value="BCAT-like_C"/>
</dbReference>
<dbReference type="GO" id="GO:0008153">
    <property type="term" value="P:4-aminobenzoate biosynthetic process"/>
    <property type="evidence" value="ECO:0007669"/>
    <property type="project" value="UniProtKB-UniRule"/>
</dbReference>
<evidence type="ECO:0000256" key="7">
    <source>
        <dbReference type="ARBA" id="ARBA00035633"/>
    </source>
</evidence>
<keyword evidence="6 11" id="KW-0456">Lyase</keyword>
<gene>
    <name evidence="11" type="primary">pabC</name>
    <name evidence="11" type="ORF">CXB77_12425</name>
</gene>
<evidence type="ECO:0000256" key="2">
    <source>
        <dbReference type="ARBA" id="ARBA00009320"/>
    </source>
</evidence>
<name>A0A2S7XMY4_9GAMM</name>
<keyword evidence="4" id="KW-0663">Pyridoxal phosphate</keyword>
<dbReference type="GO" id="GO:0008696">
    <property type="term" value="F:4-amino-4-deoxychorismate lyase activity"/>
    <property type="evidence" value="ECO:0007669"/>
    <property type="project" value="UniProtKB-UniRule"/>
</dbReference>
<dbReference type="EMBL" id="PPGH01000037">
    <property type="protein sequence ID" value="PQJ95107.1"/>
    <property type="molecule type" value="Genomic_DNA"/>
</dbReference>
<dbReference type="InterPro" id="IPR050571">
    <property type="entry name" value="Class-IV_PLP-Dep_Aminotrnsfr"/>
</dbReference>
<evidence type="ECO:0000256" key="5">
    <source>
        <dbReference type="ARBA" id="ARBA00022909"/>
    </source>
</evidence>
<comment type="pathway">
    <text evidence="7">Cofactor biosynthesis; tetrahydrofolate biosynthesis; 4-aminobenzoate from chorismate: step 2/2.</text>
</comment>
<dbReference type="PANTHER" id="PTHR42743">
    <property type="entry name" value="AMINO-ACID AMINOTRANSFERASE"/>
    <property type="match status" value="1"/>
</dbReference>
<evidence type="ECO:0000256" key="8">
    <source>
        <dbReference type="ARBA" id="ARBA00035676"/>
    </source>
</evidence>
<dbReference type="PANTHER" id="PTHR42743:SF2">
    <property type="entry name" value="AMINODEOXYCHORISMATE LYASE"/>
    <property type="match status" value="1"/>
</dbReference>
<comment type="similarity">
    <text evidence="2">Belongs to the class-IV pyridoxal-phosphate-dependent aminotransferase family.</text>
</comment>
<dbReference type="NCBIfam" id="TIGR03461">
    <property type="entry name" value="pabC_Proteo"/>
    <property type="match status" value="1"/>
</dbReference>
<dbReference type="InterPro" id="IPR001544">
    <property type="entry name" value="Aminotrans_IV"/>
</dbReference>
<protein>
    <recommendedName>
        <fullName evidence="8 10">Aminodeoxychorismate lyase</fullName>
        <ecNumber evidence="8 10">4.1.3.38</ecNumber>
    </recommendedName>
</protein>
<dbReference type="GO" id="GO:0046656">
    <property type="term" value="P:folic acid biosynthetic process"/>
    <property type="evidence" value="ECO:0007669"/>
    <property type="project" value="UniProtKB-KW"/>
</dbReference>
<dbReference type="InterPro" id="IPR043131">
    <property type="entry name" value="BCAT-like_N"/>
</dbReference>
<evidence type="ECO:0000313" key="11">
    <source>
        <dbReference type="EMBL" id="PQJ95107.1"/>
    </source>
</evidence>
<comment type="cofactor">
    <cofactor evidence="1">
        <name>pyridoxal 5'-phosphate</name>
        <dbReference type="ChEBI" id="CHEBI:597326"/>
    </cofactor>
</comment>